<comment type="caution">
    <text evidence="1">The sequence shown here is derived from an EMBL/GenBank/DDBJ whole genome shotgun (WGS) entry which is preliminary data.</text>
</comment>
<proteinExistence type="predicted"/>
<dbReference type="EMBL" id="BDQX01000171">
    <property type="protein sequence ID" value="GBG08702.1"/>
    <property type="molecule type" value="Genomic_DNA"/>
</dbReference>
<gene>
    <name evidence="1" type="ORF">PAT3040_03295</name>
</gene>
<dbReference type="RefSeq" id="WP_108993595.1">
    <property type="nucleotide sequence ID" value="NZ_BDQX01000171.1"/>
</dbReference>
<reference evidence="1 2" key="1">
    <citation type="submission" date="2017-08" db="EMBL/GenBank/DDBJ databases">
        <title>Substantial Increase in Enzyme Production by Combined Drug-Resistance Mutations in Paenibacillus agaridevorans.</title>
        <authorList>
            <person name="Tanaka Y."/>
            <person name="Funane K."/>
            <person name="Hosaka T."/>
            <person name="Shiwa Y."/>
            <person name="Fujita N."/>
            <person name="Miyazaki T."/>
            <person name="Yoshikawa H."/>
            <person name="Murakami K."/>
            <person name="Kasahara K."/>
            <person name="Inaoka T."/>
            <person name="Hiraga Y."/>
            <person name="Ochi K."/>
        </authorList>
    </citation>
    <scope>NUCLEOTIDE SEQUENCE [LARGE SCALE GENOMIC DNA]</scope>
    <source>
        <strain evidence="1 2">T-3040</strain>
    </source>
</reference>
<name>A0A2R5EPU5_9BACL</name>
<evidence type="ECO:0000313" key="2">
    <source>
        <dbReference type="Proteomes" id="UP000245202"/>
    </source>
</evidence>
<sequence>MNGELVRKLRLTDGAKALVLFPPAGYDVLGELGLPTTACLSPDADVKLDSASYDYVHLFVSSMAELAERAPAAIGAVRWDGLLWISYPKGSSGIKTDVNRDSGWQFMKALEMDAVSNISMNETWSALRFRPADK</sequence>
<keyword evidence="2" id="KW-1185">Reference proteome</keyword>
<accession>A0A2R5EPU5</accession>
<dbReference type="AlphaFoldDB" id="A0A2R5EPU5"/>
<evidence type="ECO:0008006" key="3">
    <source>
        <dbReference type="Google" id="ProtNLM"/>
    </source>
</evidence>
<evidence type="ECO:0000313" key="1">
    <source>
        <dbReference type="EMBL" id="GBG08702.1"/>
    </source>
</evidence>
<protein>
    <recommendedName>
        <fullName evidence="3">DUF3052 domain-containing protein</fullName>
    </recommendedName>
</protein>
<dbReference type="Proteomes" id="UP000245202">
    <property type="component" value="Unassembled WGS sequence"/>
</dbReference>
<organism evidence="1 2">
    <name type="scientific">Paenibacillus agaridevorans</name>
    <dbReference type="NCBI Taxonomy" id="171404"/>
    <lineage>
        <taxon>Bacteria</taxon>
        <taxon>Bacillati</taxon>
        <taxon>Bacillota</taxon>
        <taxon>Bacilli</taxon>
        <taxon>Bacillales</taxon>
        <taxon>Paenibacillaceae</taxon>
        <taxon>Paenibacillus</taxon>
    </lineage>
</organism>